<sequence length="338" mass="36599">MKIDAVLGTDIDLAATAARHAETAGYAGAWVGDTNHDPFLQIMQAAQATENITVGTAVAIAFARSPMTTATSAYDLARYAQGRFVLGLGSQVKSHIERRFSMTWSSPAARMREYVLALKAIWASWQDGTKLDFQGEFYSHTLMTPFFAPEPHPAGPPPVYVAGVNVAMTEAAGEVADGFFLHPFTTRRYLDEVTLPALRRGRAKRGGTLDDFVVNGPMFVAVGRTEEELATAIAGTRARIAFYGSTPAYRPVLELHGWGDLQPELTRLTKEGRWAELGSLITDDILHTFAVVGTPAEVGPALYAKVGDVLARTSFYTPYDAEPGLLTELLAHVRPPAV</sequence>
<accession>A0ABT0K1N1</accession>
<dbReference type="PANTHER" id="PTHR43244">
    <property type="match status" value="1"/>
</dbReference>
<dbReference type="Proteomes" id="UP001201873">
    <property type="component" value="Unassembled WGS sequence"/>
</dbReference>
<dbReference type="Gene3D" id="3.20.20.30">
    <property type="entry name" value="Luciferase-like domain"/>
    <property type="match status" value="1"/>
</dbReference>
<dbReference type="InterPro" id="IPR036661">
    <property type="entry name" value="Luciferase-like_sf"/>
</dbReference>
<evidence type="ECO:0000259" key="1">
    <source>
        <dbReference type="Pfam" id="PF00296"/>
    </source>
</evidence>
<dbReference type="SUPFAM" id="SSF51679">
    <property type="entry name" value="Bacterial luciferase-like"/>
    <property type="match status" value="1"/>
</dbReference>
<comment type="caution">
    <text evidence="2">The sequence shown here is derived from an EMBL/GenBank/DDBJ whole genome shotgun (WGS) entry which is preliminary data.</text>
</comment>
<dbReference type="GO" id="GO:0016491">
    <property type="term" value="F:oxidoreductase activity"/>
    <property type="evidence" value="ECO:0007669"/>
    <property type="project" value="UniProtKB-KW"/>
</dbReference>
<evidence type="ECO:0000313" key="2">
    <source>
        <dbReference type="EMBL" id="MCK9877699.1"/>
    </source>
</evidence>
<gene>
    <name evidence="2" type="ORF">MXD59_18280</name>
</gene>
<evidence type="ECO:0000313" key="3">
    <source>
        <dbReference type="Proteomes" id="UP001201873"/>
    </source>
</evidence>
<dbReference type="Pfam" id="PF00296">
    <property type="entry name" value="Bac_luciferase"/>
    <property type="match status" value="1"/>
</dbReference>
<name>A0ABT0K1N1_9ACTN</name>
<reference evidence="2 3" key="1">
    <citation type="submission" date="2022-04" db="EMBL/GenBank/DDBJ databases">
        <title>Genome diversity in the genus Frankia.</title>
        <authorList>
            <person name="Carlos-Shanley C."/>
            <person name="Hahn D."/>
        </authorList>
    </citation>
    <scope>NUCLEOTIDE SEQUENCE [LARGE SCALE GENOMIC DNA]</scope>
    <source>
        <strain evidence="2 3">Ag45/Mut15</strain>
    </source>
</reference>
<dbReference type="InterPro" id="IPR011251">
    <property type="entry name" value="Luciferase-like_dom"/>
</dbReference>
<keyword evidence="2" id="KW-0560">Oxidoreductase</keyword>
<dbReference type="InterPro" id="IPR050564">
    <property type="entry name" value="F420-G6PD/mer"/>
</dbReference>
<dbReference type="EMBL" id="JALKFT010000020">
    <property type="protein sequence ID" value="MCK9877699.1"/>
    <property type="molecule type" value="Genomic_DNA"/>
</dbReference>
<keyword evidence="3" id="KW-1185">Reference proteome</keyword>
<dbReference type="PANTHER" id="PTHR43244:SF2">
    <property type="entry name" value="CONSERVED HYPOTHETICAL ALANINE AND PROLINE-RICH PROTEIN"/>
    <property type="match status" value="1"/>
</dbReference>
<dbReference type="RefSeq" id="WP_248825906.1">
    <property type="nucleotide sequence ID" value="NZ_JALKFT010000020.1"/>
</dbReference>
<dbReference type="NCBIfam" id="TIGR03617">
    <property type="entry name" value="F420_MSMEG_2256"/>
    <property type="match status" value="1"/>
</dbReference>
<dbReference type="CDD" id="cd01097">
    <property type="entry name" value="Tetrahydromethanopterin_reductase"/>
    <property type="match status" value="1"/>
</dbReference>
<protein>
    <submittedName>
        <fullName evidence="2">TIGR03617 family F420-dependent LLM class oxidoreductase</fullName>
        <ecNumber evidence="2">1.-.-.-</ecNumber>
    </submittedName>
</protein>
<dbReference type="InterPro" id="IPR019919">
    <property type="entry name" value="Lucif-like_OxRdtase_MSMEG_2256"/>
</dbReference>
<proteinExistence type="predicted"/>
<dbReference type="EC" id="1.-.-.-" evidence="2"/>
<feature type="domain" description="Luciferase-like" evidence="1">
    <location>
        <begin position="11"/>
        <end position="304"/>
    </location>
</feature>
<organism evidence="2 3">
    <name type="scientific">Frankia umida</name>
    <dbReference type="NCBI Taxonomy" id="573489"/>
    <lineage>
        <taxon>Bacteria</taxon>
        <taxon>Bacillati</taxon>
        <taxon>Actinomycetota</taxon>
        <taxon>Actinomycetes</taxon>
        <taxon>Frankiales</taxon>
        <taxon>Frankiaceae</taxon>
        <taxon>Frankia</taxon>
    </lineage>
</organism>